<protein>
    <submittedName>
        <fullName evidence="1">Uncharacterized protein</fullName>
    </submittedName>
</protein>
<name>A0AC61NPE3_9BACT</name>
<accession>A0AC61NPE3</accession>
<evidence type="ECO:0000313" key="2">
    <source>
        <dbReference type="Proteomes" id="UP000826212"/>
    </source>
</evidence>
<dbReference type="Proteomes" id="UP000826212">
    <property type="component" value="Chromosome"/>
</dbReference>
<sequence length="431" mass="50660">MIIKTETFIIIFSLLGILFFSPSLLYGQTPHSEVKPIELLPGILSPKTFFNNDSTTITTYHGLVDRGETPFNLVDGFSVWQSVTKKWIPSTTKFIEIHGSAAYDISKDEFLGRVHMLYTSDRKNYWSLNIQNLSEDFKGGVGENSILDLSAILFAQRNYKKYYRSQAAIFHWCWNPPYSRWNFASSISYSHFMPLENITDFTFFPRDNRDFDSNEPTNIQLKASQTEEQRSIDYRGEMRYFLDDYHYRNISLTYDYGLNTNSRDTYHKFSIHYDDGIGTSQSKLLWNVDLGTFFGTTPYHFSQYHHTYSTHSDVTAYSMSREWFVSNDYGISTMKPWIESMIAYQRKKMILTQIPFFEHTTAYEAFYIKSYFSKEMPTQWAAGYTIHKLFQSLSFGINYHYNTDIHGVWGFYLGLPFMNNVSKKRYTTVWN</sequence>
<dbReference type="EMBL" id="CP081303">
    <property type="protein sequence ID" value="QZE14824.1"/>
    <property type="molecule type" value="Genomic_DNA"/>
</dbReference>
<gene>
    <name evidence="1" type="ORF">K4L44_02890</name>
</gene>
<keyword evidence="2" id="KW-1185">Reference proteome</keyword>
<organism evidence="1 2">
    <name type="scientific">Halosquirtibacter laminarini</name>
    <dbReference type="NCBI Taxonomy" id="3374600"/>
    <lineage>
        <taxon>Bacteria</taxon>
        <taxon>Pseudomonadati</taxon>
        <taxon>Bacteroidota</taxon>
        <taxon>Bacteroidia</taxon>
        <taxon>Marinilabiliales</taxon>
        <taxon>Prolixibacteraceae</taxon>
        <taxon>Halosquirtibacter</taxon>
    </lineage>
</organism>
<reference evidence="1" key="1">
    <citation type="submission" date="2021-08" db="EMBL/GenBank/DDBJ databases">
        <title>Novel anaerobic bacterium isolated from sea squirt in East Sea, Republic of Korea.</title>
        <authorList>
            <person name="Nguyen T.H."/>
            <person name="Li Z."/>
            <person name="Lee Y.-J."/>
            <person name="Ko J."/>
            <person name="Kim S.-G."/>
        </authorList>
    </citation>
    <scope>NUCLEOTIDE SEQUENCE</scope>
    <source>
        <strain evidence="1">KCTC 25031</strain>
    </source>
</reference>
<evidence type="ECO:0000313" key="1">
    <source>
        <dbReference type="EMBL" id="QZE14824.1"/>
    </source>
</evidence>
<proteinExistence type="predicted"/>